<organism evidence="4 5">
    <name type="scientific">Thermaerobacter composti</name>
    <dbReference type="NCBI Taxonomy" id="554949"/>
    <lineage>
        <taxon>Bacteria</taxon>
        <taxon>Bacillati</taxon>
        <taxon>Bacillota</taxon>
        <taxon>Clostridia</taxon>
        <taxon>Eubacteriales</taxon>
        <taxon>Clostridiales Family XVII. Incertae Sedis</taxon>
        <taxon>Thermaerobacter</taxon>
    </lineage>
</organism>
<reference evidence="4 5" key="1">
    <citation type="submission" date="2023-08" db="EMBL/GenBank/DDBJ databases">
        <title>Genome sequence of Thermaerobacter compostii strain Ins1, a spore-forming filamentous bacterium isolated from a deep geothermal reservoir.</title>
        <authorList>
            <person name="Bregnard D."/>
            <person name="Gonzalez D."/>
            <person name="Junier P."/>
        </authorList>
    </citation>
    <scope>NUCLEOTIDE SEQUENCE [LARGE SCALE GENOMIC DNA]</scope>
    <source>
        <strain evidence="4 5">Ins1</strain>
    </source>
</reference>
<gene>
    <name evidence="4" type="ORF">Q5761_04185</name>
</gene>
<evidence type="ECO:0000313" key="4">
    <source>
        <dbReference type="EMBL" id="WPD19858.1"/>
    </source>
</evidence>
<evidence type="ECO:0000256" key="2">
    <source>
        <dbReference type="SAM" id="Phobius"/>
    </source>
</evidence>
<sequence length="573" mass="58619">MGAKAVVLEIDGDSAVVLREGGEFLRVPLRGRRWQVGQEVVLDPVPARRSPWRRLIVWSAAAALLVGVFSGFLVTPAAAQPAGYVTVDLDPARVGLVTDAWAVVLGVEPLTREAVALVEPVAWAGVPVDRAIVGLIERALGQPGMQPGVVVIAAAPLAEGLGLPPAVRQAVGRAQWGTARLLDRGTEPAAAAVIAVEDPEVGVRLAQLARRTGMSLFQVAALLGARIQQIGGVQAGGEGPEAVRRALAELADLPPEQLHRAWSAAPSPGVVADGAATAGGAAAPGPGSRRVPGQGRPASPSGRGAAADSAAQGGSRGPAAAGAGDGALPSPVIGLQLVDLLGRQIDGIVRGLLLLRPIPAEAGSPSRPATEGAGRGQGGAEGTRGPGVVAGRPGPAERGRGTADGGDGGGRGRGEQGRAQRLADDRSAQGTVQPAPPAVRRPSADRRDDTDDRRQDRRGGRASGGPRDGGGREADGRRRTDPAGGRSGQGAGEPARRQEAASPSPRAPERHHRGNEGAGTEGRRERDDRSRRQADAGRLDLGELLEDLWTCSEQDHGPLGRLFGSIKEPLLCR</sequence>
<evidence type="ECO:0000259" key="3">
    <source>
        <dbReference type="PROSITE" id="PS51849"/>
    </source>
</evidence>
<evidence type="ECO:0000256" key="1">
    <source>
        <dbReference type="SAM" id="MobiDB-lite"/>
    </source>
</evidence>
<name>A0ABZ0QQT4_9FIRM</name>
<feature type="domain" description="RsgI N-terminal anti-sigma" evidence="3">
    <location>
        <begin position="3"/>
        <end position="51"/>
    </location>
</feature>
<keyword evidence="5" id="KW-1185">Reference proteome</keyword>
<dbReference type="Proteomes" id="UP001304683">
    <property type="component" value="Chromosome"/>
</dbReference>
<proteinExistence type="predicted"/>
<feature type="region of interest" description="Disordered" evidence="1">
    <location>
        <begin position="269"/>
        <end position="326"/>
    </location>
</feature>
<accession>A0ABZ0QQT4</accession>
<protein>
    <submittedName>
        <fullName evidence="4">Anti-sigma factor domain-containing protein</fullName>
    </submittedName>
</protein>
<feature type="compositionally biased region" description="Basic and acidic residues" evidence="1">
    <location>
        <begin position="410"/>
        <end position="427"/>
    </location>
</feature>
<dbReference type="Pfam" id="PF12791">
    <property type="entry name" value="RsgI_N"/>
    <property type="match status" value="1"/>
</dbReference>
<evidence type="ECO:0000313" key="5">
    <source>
        <dbReference type="Proteomes" id="UP001304683"/>
    </source>
</evidence>
<feature type="compositionally biased region" description="Gly residues" evidence="1">
    <location>
        <begin position="373"/>
        <end position="385"/>
    </location>
</feature>
<keyword evidence="2" id="KW-0812">Transmembrane</keyword>
<dbReference type="RefSeq" id="WP_318751313.1">
    <property type="nucleotide sequence ID" value="NZ_CP132508.1"/>
</dbReference>
<dbReference type="EMBL" id="CP132508">
    <property type="protein sequence ID" value="WPD19858.1"/>
    <property type="molecule type" value="Genomic_DNA"/>
</dbReference>
<feature type="region of interest" description="Disordered" evidence="1">
    <location>
        <begin position="361"/>
        <end position="539"/>
    </location>
</feature>
<feature type="compositionally biased region" description="Basic and acidic residues" evidence="1">
    <location>
        <begin position="469"/>
        <end position="481"/>
    </location>
</feature>
<feature type="compositionally biased region" description="Low complexity" evidence="1">
    <location>
        <begin position="269"/>
        <end position="322"/>
    </location>
</feature>
<keyword evidence="2" id="KW-1133">Transmembrane helix</keyword>
<feature type="transmembrane region" description="Helical" evidence="2">
    <location>
        <begin position="55"/>
        <end position="74"/>
    </location>
</feature>
<dbReference type="PROSITE" id="PS51849">
    <property type="entry name" value="RSGI_N"/>
    <property type="match status" value="1"/>
</dbReference>
<feature type="compositionally biased region" description="Basic and acidic residues" evidence="1">
    <location>
        <begin position="442"/>
        <end position="459"/>
    </location>
</feature>
<feature type="compositionally biased region" description="Basic and acidic residues" evidence="1">
    <location>
        <begin position="521"/>
        <end position="539"/>
    </location>
</feature>
<keyword evidence="2" id="KW-0472">Membrane</keyword>
<dbReference type="InterPro" id="IPR024449">
    <property type="entry name" value="Anti-sigma_RsgI_N"/>
</dbReference>